<dbReference type="GO" id="GO:0006355">
    <property type="term" value="P:regulation of DNA-templated transcription"/>
    <property type="evidence" value="ECO:0007669"/>
    <property type="project" value="InterPro"/>
</dbReference>
<proteinExistence type="predicted"/>
<dbReference type="Gene3D" id="2.30.31.70">
    <property type="match status" value="1"/>
</dbReference>
<dbReference type="OrthoDB" id="7067273at2"/>
<dbReference type="Pfam" id="PF02229">
    <property type="entry name" value="PC4"/>
    <property type="match status" value="1"/>
</dbReference>
<feature type="domain" description="Transcriptional coactivator p15 (PC4) C-terminal" evidence="1">
    <location>
        <begin position="20"/>
        <end position="68"/>
    </location>
</feature>
<evidence type="ECO:0000313" key="3">
    <source>
        <dbReference type="Proteomes" id="UP000287969"/>
    </source>
</evidence>
<dbReference type="KEGG" id="spoa:EQM13_06130"/>
<dbReference type="AlphaFoldDB" id="A0A410QB17"/>
<protein>
    <recommendedName>
        <fullName evidence="1">Transcriptional coactivator p15 (PC4) C-terminal domain-containing protein</fullName>
    </recommendedName>
</protein>
<dbReference type="EMBL" id="CP035282">
    <property type="protein sequence ID" value="QAT61193.1"/>
    <property type="molecule type" value="Genomic_DNA"/>
</dbReference>
<dbReference type="InterPro" id="IPR003173">
    <property type="entry name" value="PC4_C"/>
</dbReference>
<dbReference type="PIRSF" id="PIRSF037246">
    <property type="entry name" value="UCP037246"/>
    <property type="match status" value="1"/>
</dbReference>
<dbReference type="InterPro" id="IPR017154">
    <property type="entry name" value="PC4-like"/>
</dbReference>
<sequence>MSNEIKYEVIEKIGVISGVDKKWQKELNLISWNGREPKYDIRDWDSSHEKMGKGVTFTRDELKRLRDILIDLEL</sequence>
<evidence type="ECO:0000259" key="1">
    <source>
        <dbReference type="Pfam" id="PF02229"/>
    </source>
</evidence>
<dbReference type="RefSeq" id="WP_071140800.1">
    <property type="nucleotide sequence ID" value="NZ_CP035282.1"/>
</dbReference>
<evidence type="ECO:0000313" key="2">
    <source>
        <dbReference type="EMBL" id="QAT61193.1"/>
    </source>
</evidence>
<gene>
    <name evidence="2" type="ORF">EQM13_06130</name>
</gene>
<dbReference type="Proteomes" id="UP000287969">
    <property type="component" value="Chromosome"/>
</dbReference>
<dbReference type="GO" id="GO:0003677">
    <property type="term" value="F:DNA binding"/>
    <property type="evidence" value="ECO:0007669"/>
    <property type="project" value="InterPro"/>
</dbReference>
<reference evidence="3" key="1">
    <citation type="submission" date="2019-01" db="EMBL/GenBank/DDBJ databases">
        <title>Draft genomes of a novel of Sporanaerobacter strains.</title>
        <authorList>
            <person name="Ma S."/>
        </authorList>
    </citation>
    <scope>NUCLEOTIDE SEQUENCE [LARGE SCALE GENOMIC DNA]</scope>
    <source>
        <strain evidence="3">NJN-17</strain>
    </source>
</reference>
<name>A0A410QB17_9FIRM</name>
<organism evidence="2 3">
    <name type="scientific">Acidilutibacter cellobiosedens</name>
    <dbReference type="NCBI Taxonomy" id="2507161"/>
    <lineage>
        <taxon>Bacteria</taxon>
        <taxon>Bacillati</taxon>
        <taxon>Bacillota</taxon>
        <taxon>Tissierellia</taxon>
        <taxon>Tissierellales</taxon>
        <taxon>Acidilutibacteraceae</taxon>
        <taxon>Acidilutibacter</taxon>
    </lineage>
</organism>
<accession>A0A410QB17</accession>
<keyword evidence="3" id="KW-1185">Reference proteome</keyword>